<reference evidence="3 4" key="1">
    <citation type="submission" date="2011-10" db="EMBL/GenBank/DDBJ databases">
        <authorList>
            <person name="Genoscope - CEA"/>
        </authorList>
    </citation>
    <scope>NUCLEOTIDE SEQUENCE [LARGE SCALE GENOMIC DNA]</scope>
    <source>
        <strain evidence="3 4">RCC 1105</strain>
    </source>
</reference>
<dbReference type="OrthoDB" id="292964at2759"/>
<feature type="compositionally biased region" description="Low complexity" evidence="1">
    <location>
        <begin position="42"/>
        <end position="56"/>
    </location>
</feature>
<dbReference type="InterPro" id="IPR001394">
    <property type="entry name" value="Peptidase_C19_UCH"/>
</dbReference>
<feature type="compositionally biased region" description="Gly residues" evidence="1">
    <location>
        <begin position="91"/>
        <end position="108"/>
    </location>
</feature>
<feature type="region of interest" description="Disordered" evidence="1">
    <location>
        <begin position="1"/>
        <end position="56"/>
    </location>
</feature>
<dbReference type="GO" id="GO:0005829">
    <property type="term" value="C:cytosol"/>
    <property type="evidence" value="ECO:0007669"/>
    <property type="project" value="TreeGrafter"/>
</dbReference>
<dbReference type="STRING" id="41875.K8ENM1"/>
<feature type="compositionally biased region" description="Basic residues" evidence="1">
    <location>
        <begin position="740"/>
        <end position="757"/>
    </location>
</feature>
<feature type="compositionally biased region" description="Polar residues" evidence="1">
    <location>
        <begin position="270"/>
        <end position="282"/>
    </location>
</feature>
<protein>
    <submittedName>
        <fullName evidence="3">Enolase (ISS)</fullName>
    </submittedName>
</protein>
<dbReference type="PROSITE" id="PS50235">
    <property type="entry name" value="USP_3"/>
    <property type="match status" value="1"/>
</dbReference>
<dbReference type="eggNOG" id="KOG1870">
    <property type="taxonomic scope" value="Eukaryota"/>
</dbReference>
<dbReference type="InterPro" id="IPR028889">
    <property type="entry name" value="USP"/>
</dbReference>
<evidence type="ECO:0000256" key="1">
    <source>
        <dbReference type="SAM" id="MobiDB-lite"/>
    </source>
</evidence>
<dbReference type="RefSeq" id="XP_007515151.1">
    <property type="nucleotide sequence ID" value="XM_007515089.1"/>
</dbReference>
<dbReference type="GeneID" id="19017882"/>
<accession>K8ENM1</accession>
<feature type="compositionally biased region" description="Low complexity" evidence="1">
    <location>
        <begin position="8"/>
        <end position="29"/>
    </location>
</feature>
<feature type="compositionally biased region" description="Basic residues" evidence="1">
    <location>
        <begin position="256"/>
        <end position="267"/>
    </location>
</feature>
<dbReference type="GO" id="GO:0005634">
    <property type="term" value="C:nucleus"/>
    <property type="evidence" value="ECO:0007669"/>
    <property type="project" value="TreeGrafter"/>
</dbReference>
<dbReference type="Gene3D" id="3.90.70.10">
    <property type="entry name" value="Cysteine proteinases"/>
    <property type="match status" value="2"/>
</dbReference>
<feature type="compositionally biased region" description="Polar residues" evidence="1">
    <location>
        <begin position="442"/>
        <end position="457"/>
    </location>
</feature>
<proteinExistence type="predicted"/>
<sequence>MKKKNLHSSHSSSAMTTNTTNNANPNEMNFNERRHRTRRGNENNTSTSSSAQQLQQRGAYYHHEEILSFPRGKTMSAHGSGEKIESNGNTLSGGGGGGLSGLGGGSGNLGKKTSFNPRAPAMTRERRADVARGAAREGACLGKELRRVVRTLRCGGYEAFPPTELLKAVWRFVPAFAGSAQQDAHEFARFALERLRKELLVGERMMKKREENDRFRREYEENALLESGFDWDEKHGGRRRNGEDAFDDDKVLPGKVPKRARSFRPRKANASLTTSPIESNEGSPRCALVGGSPVFATKNLLAGEGDRESDLLDKGGGRVAGRGDIFLTGYDIGNNETPTLGFLNNKNANPFQREADEQARQQQQQQQQQQQLLHASSESVDTKEGLLTNNKHSESPDTVEDAIDPNLKGFVIVSRWGAVEHKYGCSCRPCKSKRLKLEKENPSATQAQNDRSTQTTQVLKTEDGSSVMSLHDVLNLKTPGKLTPVRTAAQKKRNAGGIPTAVQKLVAEAKNHMASIESPKFDPTTPHTYFADAENMSDDPIWKIFGGVAVSHVKCSECGQSNAMKEPFLDLSLPLPNVSRPMTRATSPPLVNLNALGLSNAGSNQNDLDDCSYWDHSAPIDGNGPNGEATIEQCLEAHTREECLDGGDGSNGGGGNRYYCEQCQAVTSATKRTSLNRECPKVLVLHLKRFMWKGKSGQRAKIIAPVAFPLDNLSLEPFLEPESEEKDDDDVVVVVEKPAARGKSKSSSKKGGNKRKSSAAANEEKQRREGKITANAEPSKSSTSFTYDLSACVAHHGQAANAGHYTAVARDLAGDNRWRQFDDDRVRDVCDEEVKSIASQGYVFFYVRRDSDSDSDSEDDDVNDDDE</sequence>
<feature type="compositionally biased region" description="Low complexity" evidence="1">
    <location>
        <begin position="361"/>
        <end position="371"/>
    </location>
</feature>
<evidence type="ECO:0000259" key="2">
    <source>
        <dbReference type="PROSITE" id="PS50235"/>
    </source>
</evidence>
<dbReference type="AlphaFoldDB" id="K8ENM1"/>
<feature type="compositionally biased region" description="Basic and acidic residues" evidence="1">
    <location>
        <begin position="762"/>
        <end position="771"/>
    </location>
</feature>
<dbReference type="GO" id="GO:0004843">
    <property type="term" value="F:cysteine-type deubiquitinase activity"/>
    <property type="evidence" value="ECO:0007669"/>
    <property type="project" value="InterPro"/>
</dbReference>
<dbReference type="Proteomes" id="UP000198341">
    <property type="component" value="Chromosome 1"/>
</dbReference>
<feature type="region of interest" description="Disordered" evidence="1">
    <location>
        <begin position="737"/>
        <end position="783"/>
    </location>
</feature>
<dbReference type="GO" id="GO:0016579">
    <property type="term" value="P:protein deubiquitination"/>
    <property type="evidence" value="ECO:0007669"/>
    <property type="project" value="InterPro"/>
</dbReference>
<evidence type="ECO:0000313" key="3">
    <source>
        <dbReference type="EMBL" id="CCO14030.1"/>
    </source>
</evidence>
<gene>
    <name evidence="3" type="ORF">Bathy01g01460</name>
</gene>
<evidence type="ECO:0000313" key="4">
    <source>
        <dbReference type="Proteomes" id="UP000198341"/>
    </source>
</evidence>
<feature type="region of interest" description="Disordered" evidence="1">
    <location>
        <begin position="235"/>
        <end position="284"/>
    </location>
</feature>
<dbReference type="InterPro" id="IPR050164">
    <property type="entry name" value="Peptidase_C19"/>
</dbReference>
<feature type="region of interest" description="Disordered" evidence="1">
    <location>
        <begin position="72"/>
        <end position="133"/>
    </location>
</feature>
<keyword evidence="4" id="KW-1185">Reference proteome</keyword>
<feature type="region of interest" description="Disordered" evidence="1">
    <location>
        <begin position="354"/>
        <end position="402"/>
    </location>
</feature>
<feature type="compositionally biased region" description="Basic and acidic residues" evidence="1">
    <location>
        <begin position="235"/>
        <end position="252"/>
    </location>
</feature>
<dbReference type="EMBL" id="FO082278">
    <property type="protein sequence ID" value="CCO14030.1"/>
    <property type="molecule type" value="Genomic_DNA"/>
</dbReference>
<name>K8ENM1_9CHLO</name>
<feature type="domain" description="USP" evidence="2">
    <location>
        <begin position="97"/>
        <end position="849"/>
    </location>
</feature>
<dbReference type="SUPFAM" id="SSF54001">
    <property type="entry name" value="Cysteine proteinases"/>
    <property type="match status" value="1"/>
</dbReference>
<dbReference type="Pfam" id="PF00443">
    <property type="entry name" value="UCH"/>
    <property type="match status" value="2"/>
</dbReference>
<dbReference type="KEGG" id="bpg:Bathy01g01460"/>
<dbReference type="InterPro" id="IPR038765">
    <property type="entry name" value="Papain-like_cys_pep_sf"/>
</dbReference>
<dbReference type="PANTHER" id="PTHR24006">
    <property type="entry name" value="UBIQUITIN CARBOXYL-TERMINAL HYDROLASE"/>
    <property type="match status" value="1"/>
</dbReference>
<organism evidence="3 4">
    <name type="scientific">Bathycoccus prasinos</name>
    <dbReference type="NCBI Taxonomy" id="41875"/>
    <lineage>
        <taxon>Eukaryota</taxon>
        <taxon>Viridiplantae</taxon>
        <taxon>Chlorophyta</taxon>
        <taxon>Mamiellophyceae</taxon>
        <taxon>Mamiellales</taxon>
        <taxon>Bathycoccaceae</taxon>
        <taxon>Bathycoccus</taxon>
    </lineage>
</organism>
<feature type="region of interest" description="Disordered" evidence="1">
    <location>
        <begin position="438"/>
        <end position="457"/>
    </location>
</feature>